<dbReference type="OrthoDB" id="9802065at2"/>
<dbReference type="HAMAP" id="MF_00139">
    <property type="entry name" value="PurH"/>
    <property type="match status" value="1"/>
</dbReference>
<keyword evidence="5 10" id="KW-0658">Purine biosynthesis</keyword>
<evidence type="ECO:0000256" key="10">
    <source>
        <dbReference type="HAMAP-Rule" id="MF_00139"/>
    </source>
</evidence>
<dbReference type="SMART" id="SM00798">
    <property type="entry name" value="AICARFT_IMPCHas"/>
    <property type="match status" value="1"/>
</dbReference>
<organism evidence="12 13">
    <name type="scientific">Desulfotomaculum copahuensis</name>
    <dbReference type="NCBI Taxonomy" id="1838280"/>
    <lineage>
        <taxon>Bacteria</taxon>
        <taxon>Bacillati</taxon>
        <taxon>Bacillota</taxon>
        <taxon>Clostridia</taxon>
        <taxon>Eubacteriales</taxon>
        <taxon>Desulfotomaculaceae</taxon>
        <taxon>Desulfotomaculum</taxon>
    </lineage>
</organism>
<comment type="domain">
    <text evidence="10">The IMP cyclohydrolase activity resides in the N-terminal region.</text>
</comment>
<evidence type="ECO:0000256" key="9">
    <source>
        <dbReference type="ARBA" id="ARBA00050687"/>
    </source>
</evidence>
<dbReference type="CDD" id="cd01421">
    <property type="entry name" value="IMPCH"/>
    <property type="match status" value="1"/>
</dbReference>
<evidence type="ECO:0000256" key="6">
    <source>
        <dbReference type="ARBA" id="ARBA00022801"/>
    </source>
</evidence>
<evidence type="ECO:0000259" key="11">
    <source>
        <dbReference type="PROSITE" id="PS51855"/>
    </source>
</evidence>
<keyword evidence="4 10" id="KW-0808">Transferase</keyword>
<comment type="catalytic activity">
    <reaction evidence="8 10">
        <text>(6R)-10-formyltetrahydrofolate + 5-amino-1-(5-phospho-beta-D-ribosyl)imidazole-4-carboxamide = 5-formamido-1-(5-phospho-D-ribosyl)imidazole-4-carboxamide + (6S)-5,6,7,8-tetrahydrofolate</text>
        <dbReference type="Rhea" id="RHEA:22192"/>
        <dbReference type="ChEBI" id="CHEBI:57453"/>
        <dbReference type="ChEBI" id="CHEBI:58467"/>
        <dbReference type="ChEBI" id="CHEBI:58475"/>
        <dbReference type="ChEBI" id="CHEBI:195366"/>
        <dbReference type="EC" id="2.1.2.3"/>
    </reaction>
</comment>
<protein>
    <recommendedName>
        <fullName evidence="10">Bifunctional purine biosynthesis protein PurH</fullName>
    </recommendedName>
    <domain>
        <recommendedName>
            <fullName evidence="10">Phosphoribosylaminoimidazolecarboxamide formyltransferase</fullName>
            <ecNumber evidence="10">2.1.2.3</ecNumber>
        </recommendedName>
        <alternativeName>
            <fullName evidence="10">AICAR transformylase</fullName>
        </alternativeName>
    </domain>
    <domain>
        <recommendedName>
            <fullName evidence="10">IMP cyclohydrolase</fullName>
            <ecNumber evidence="10">3.5.4.10</ecNumber>
        </recommendedName>
        <alternativeName>
            <fullName evidence="10">ATIC</fullName>
        </alternativeName>
        <alternativeName>
            <fullName evidence="10">IMP synthase</fullName>
        </alternativeName>
        <alternativeName>
            <fullName evidence="10">Inosinicase</fullName>
        </alternativeName>
    </domain>
</protein>
<dbReference type="EC" id="3.5.4.10" evidence="10"/>
<keyword evidence="6 10" id="KW-0378">Hydrolase</keyword>
<accession>A0A1B7LC63</accession>
<sequence length="553" mass="59031">MTVKRALLSVSDKTGLVEFARGLVELGVEIVSTGGTAKTLKEAGLPVTYVSDVTGFPEILDGRVKTLHPKVHGGILALRTPAHLAQLSEHGITPIDLVAVNLYPFRETIARPGVTFAEAIENIDIGGPSMVRSAAKNHQYVLVVVDPARYGAVLDVLRSGEIPDSFRLELAREAFAHTAAYDTAIANYLQERSGGEADDFPAVWQMAVELAQPLRYGENPHQRAAFYRDPAVTGPCVGNAVQLAGKELSFNNILDLNAALELVREFIDPSVVIIKHNNPCGASSADTLDAAYTLAYEGDPVSAFGGIAACNRPVDEATAEKMSKIFLEAVIAPDFTPGALAILTAKANLRLLKTGPLISRSEEQLKDELLKMHSGGALNEMLTASRLSDLIKDGPAGIQSSDRYDMRKVNGGLLIQEADRVVTDPAKVRVVTERQPAPEQLADLAFAMAVVKHVKSNAIVVVRGQQLIGVGAGQMNRVGAARIALEQAGDKARGAVLASDAFFPFRDTVDEAARAGIDAIIQPGGSLKDEESIAACNEHGIAMLFTGMRHFKH</sequence>
<comment type="caution">
    <text evidence="12">The sequence shown here is derived from an EMBL/GenBank/DDBJ whole genome shotgun (WGS) entry which is preliminary data.</text>
</comment>
<evidence type="ECO:0000313" key="12">
    <source>
        <dbReference type="EMBL" id="OAT80329.1"/>
    </source>
</evidence>
<dbReference type="UniPathway" id="UPA00074">
    <property type="reaction ID" value="UER00133"/>
</dbReference>
<dbReference type="GO" id="GO:0003937">
    <property type="term" value="F:IMP cyclohydrolase activity"/>
    <property type="evidence" value="ECO:0007669"/>
    <property type="project" value="UniProtKB-UniRule"/>
</dbReference>
<dbReference type="PROSITE" id="PS51855">
    <property type="entry name" value="MGS"/>
    <property type="match status" value="1"/>
</dbReference>
<dbReference type="Pfam" id="PF02142">
    <property type="entry name" value="MGS"/>
    <property type="match status" value="1"/>
</dbReference>
<dbReference type="SUPFAM" id="SSF53927">
    <property type="entry name" value="Cytidine deaminase-like"/>
    <property type="match status" value="1"/>
</dbReference>
<proteinExistence type="inferred from homology"/>
<dbReference type="GO" id="GO:0006189">
    <property type="term" value="P:'de novo' IMP biosynthetic process"/>
    <property type="evidence" value="ECO:0007669"/>
    <property type="project" value="UniProtKB-UniRule"/>
</dbReference>
<dbReference type="PANTHER" id="PTHR11692">
    <property type="entry name" value="BIFUNCTIONAL PURINE BIOSYNTHESIS PROTEIN PURH"/>
    <property type="match status" value="1"/>
</dbReference>
<evidence type="ECO:0000256" key="8">
    <source>
        <dbReference type="ARBA" id="ARBA00050488"/>
    </source>
</evidence>
<dbReference type="NCBIfam" id="NF002049">
    <property type="entry name" value="PRK00881.1"/>
    <property type="match status" value="1"/>
</dbReference>
<dbReference type="Gene3D" id="3.40.50.1380">
    <property type="entry name" value="Methylglyoxal synthase-like domain"/>
    <property type="match status" value="1"/>
</dbReference>
<dbReference type="RefSeq" id="WP_066669884.1">
    <property type="nucleotide sequence ID" value="NZ_LYVF01000179.1"/>
</dbReference>
<dbReference type="FunFam" id="3.40.140.20:FF:000001">
    <property type="entry name" value="Bifunctional purine biosynthesis protein PurH"/>
    <property type="match status" value="1"/>
</dbReference>
<comment type="similarity">
    <text evidence="3 10">Belongs to the PurH family.</text>
</comment>
<keyword evidence="13" id="KW-1185">Reference proteome</keyword>
<dbReference type="InterPro" id="IPR011607">
    <property type="entry name" value="MGS-like_dom"/>
</dbReference>
<dbReference type="SMART" id="SM00851">
    <property type="entry name" value="MGS"/>
    <property type="match status" value="1"/>
</dbReference>
<evidence type="ECO:0000256" key="5">
    <source>
        <dbReference type="ARBA" id="ARBA00022755"/>
    </source>
</evidence>
<dbReference type="SUPFAM" id="SSF52335">
    <property type="entry name" value="Methylglyoxal synthase-like"/>
    <property type="match status" value="1"/>
</dbReference>
<dbReference type="AlphaFoldDB" id="A0A1B7LC63"/>
<dbReference type="Gene3D" id="3.40.140.20">
    <property type="match status" value="2"/>
</dbReference>
<keyword evidence="7 10" id="KW-0511">Multifunctional enzyme</keyword>
<dbReference type="STRING" id="1838280.A6M21_13635"/>
<evidence type="ECO:0000256" key="3">
    <source>
        <dbReference type="ARBA" id="ARBA00007667"/>
    </source>
</evidence>
<feature type="domain" description="MGS-like" evidence="11">
    <location>
        <begin position="1"/>
        <end position="145"/>
    </location>
</feature>
<dbReference type="EMBL" id="LYVF01000179">
    <property type="protein sequence ID" value="OAT80329.1"/>
    <property type="molecule type" value="Genomic_DNA"/>
</dbReference>
<dbReference type="FunFam" id="3.40.50.1380:FF:000001">
    <property type="entry name" value="Bifunctional purine biosynthesis protein PurH"/>
    <property type="match status" value="1"/>
</dbReference>
<dbReference type="InterPro" id="IPR024051">
    <property type="entry name" value="AICAR_Tfase_dup_dom_sf"/>
</dbReference>
<dbReference type="PIRSF" id="PIRSF000414">
    <property type="entry name" value="AICARFT_IMPCHas"/>
    <property type="match status" value="1"/>
</dbReference>
<dbReference type="GO" id="GO:0005829">
    <property type="term" value="C:cytosol"/>
    <property type="evidence" value="ECO:0007669"/>
    <property type="project" value="TreeGrafter"/>
</dbReference>
<evidence type="ECO:0000256" key="2">
    <source>
        <dbReference type="ARBA" id="ARBA00004954"/>
    </source>
</evidence>
<comment type="pathway">
    <text evidence="1 10">Purine metabolism; IMP biosynthesis via de novo pathway; IMP from 5-formamido-1-(5-phospho-D-ribosyl)imidazole-4-carboxamide: step 1/1.</text>
</comment>
<dbReference type="Pfam" id="PF01808">
    <property type="entry name" value="AICARFT_IMPCHas"/>
    <property type="match status" value="2"/>
</dbReference>
<dbReference type="GO" id="GO:0004643">
    <property type="term" value="F:phosphoribosylaminoimidazolecarboxamide formyltransferase activity"/>
    <property type="evidence" value="ECO:0007669"/>
    <property type="project" value="UniProtKB-UniRule"/>
</dbReference>
<dbReference type="EC" id="2.1.2.3" evidence="10"/>
<dbReference type="Proteomes" id="UP000078532">
    <property type="component" value="Unassembled WGS sequence"/>
</dbReference>
<name>A0A1B7LC63_9FIRM</name>
<evidence type="ECO:0000256" key="7">
    <source>
        <dbReference type="ARBA" id="ARBA00023268"/>
    </source>
</evidence>
<dbReference type="PANTHER" id="PTHR11692:SF0">
    <property type="entry name" value="BIFUNCTIONAL PURINE BIOSYNTHESIS PROTEIN ATIC"/>
    <property type="match status" value="1"/>
</dbReference>
<evidence type="ECO:0000256" key="1">
    <source>
        <dbReference type="ARBA" id="ARBA00004844"/>
    </source>
</evidence>
<evidence type="ECO:0000313" key="13">
    <source>
        <dbReference type="Proteomes" id="UP000078532"/>
    </source>
</evidence>
<comment type="catalytic activity">
    <reaction evidence="9 10">
        <text>IMP + H2O = 5-formamido-1-(5-phospho-D-ribosyl)imidazole-4-carboxamide</text>
        <dbReference type="Rhea" id="RHEA:18445"/>
        <dbReference type="ChEBI" id="CHEBI:15377"/>
        <dbReference type="ChEBI" id="CHEBI:58053"/>
        <dbReference type="ChEBI" id="CHEBI:58467"/>
        <dbReference type="EC" id="3.5.4.10"/>
    </reaction>
</comment>
<dbReference type="InterPro" id="IPR002695">
    <property type="entry name" value="PurH-like"/>
</dbReference>
<dbReference type="InterPro" id="IPR016193">
    <property type="entry name" value="Cytidine_deaminase-like"/>
</dbReference>
<gene>
    <name evidence="10" type="primary">purH</name>
    <name evidence="12" type="ORF">A6M21_13635</name>
</gene>
<reference evidence="12 13" key="1">
    <citation type="submission" date="2016-04" db="EMBL/GenBank/DDBJ databases">
        <authorList>
            <person name="Evans L.H."/>
            <person name="Alamgir A."/>
            <person name="Owens N."/>
            <person name="Weber N.D."/>
            <person name="Virtaneva K."/>
            <person name="Barbian K."/>
            <person name="Babar A."/>
            <person name="Rosenke K."/>
        </authorList>
    </citation>
    <scope>NUCLEOTIDE SEQUENCE [LARGE SCALE GENOMIC DNA]</scope>
    <source>
        <strain evidence="12 13">LMa1</strain>
    </source>
</reference>
<comment type="pathway">
    <text evidence="2 10">Purine metabolism; IMP biosynthesis via de novo pathway; 5-formamido-1-(5-phospho-D-ribosyl)imidazole-4-carboxamide from 5-amino-1-(5-phospho-D-ribosyl)imidazole-4-carboxamide (10-formyl THF route): step 1/1.</text>
</comment>
<dbReference type="InterPro" id="IPR036914">
    <property type="entry name" value="MGS-like_dom_sf"/>
</dbReference>
<evidence type="ECO:0000256" key="4">
    <source>
        <dbReference type="ARBA" id="ARBA00022679"/>
    </source>
</evidence>